<accession>A0A3A8J8T2</accession>
<keyword evidence="1" id="KW-0732">Signal</keyword>
<dbReference type="OrthoDB" id="5515706at2"/>
<dbReference type="Proteomes" id="UP000268094">
    <property type="component" value="Unassembled WGS sequence"/>
</dbReference>
<name>A0A3A8J8T2_9BACT</name>
<proteinExistence type="predicted"/>
<dbReference type="AlphaFoldDB" id="A0A3A8J8T2"/>
<comment type="caution">
    <text evidence="2">The sequence shown here is derived from an EMBL/GenBank/DDBJ whole genome shotgun (WGS) entry which is preliminary data.</text>
</comment>
<dbReference type="PROSITE" id="PS51257">
    <property type="entry name" value="PROKAR_LIPOPROTEIN"/>
    <property type="match status" value="1"/>
</dbReference>
<organism evidence="2 3">
    <name type="scientific">Corallococcus terminator</name>
    <dbReference type="NCBI Taxonomy" id="2316733"/>
    <lineage>
        <taxon>Bacteria</taxon>
        <taxon>Pseudomonadati</taxon>
        <taxon>Myxococcota</taxon>
        <taxon>Myxococcia</taxon>
        <taxon>Myxococcales</taxon>
        <taxon>Cystobacterineae</taxon>
        <taxon>Myxococcaceae</taxon>
        <taxon>Corallococcus</taxon>
    </lineage>
</organism>
<feature type="chain" id="PRO_5017265800" evidence="1">
    <location>
        <begin position="22"/>
        <end position="100"/>
    </location>
</feature>
<evidence type="ECO:0000313" key="2">
    <source>
        <dbReference type="EMBL" id="RKG92099.1"/>
    </source>
</evidence>
<sequence length="100" mass="10620">MKPAGASLFLVSLLLAVGLTACQARSSPAPASSLLETRVIEYAGARFDIVSADLSRVDPRLLRQDASGQPLKTFHPPVLQGSNARTDGVFSGFLVLTPRR</sequence>
<reference evidence="3" key="1">
    <citation type="submission" date="2018-09" db="EMBL/GenBank/DDBJ databases">
        <authorList>
            <person name="Livingstone P.G."/>
            <person name="Whitworth D.E."/>
        </authorList>
    </citation>
    <scope>NUCLEOTIDE SEQUENCE [LARGE SCALE GENOMIC DNA]</scope>
    <source>
        <strain evidence="3">CA054A</strain>
    </source>
</reference>
<evidence type="ECO:0000313" key="3">
    <source>
        <dbReference type="Proteomes" id="UP000268094"/>
    </source>
</evidence>
<dbReference type="RefSeq" id="WP_120539904.1">
    <property type="nucleotide sequence ID" value="NZ_RAVZ01000032.1"/>
</dbReference>
<evidence type="ECO:0000256" key="1">
    <source>
        <dbReference type="SAM" id="SignalP"/>
    </source>
</evidence>
<dbReference type="EMBL" id="RAVZ01000032">
    <property type="protein sequence ID" value="RKG92099.1"/>
    <property type="molecule type" value="Genomic_DNA"/>
</dbReference>
<protein>
    <submittedName>
        <fullName evidence="2">Uncharacterized protein</fullName>
    </submittedName>
</protein>
<feature type="signal peptide" evidence="1">
    <location>
        <begin position="1"/>
        <end position="21"/>
    </location>
</feature>
<keyword evidence="3" id="KW-1185">Reference proteome</keyword>
<gene>
    <name evidence="2" type="ORF">D7V88_07440</name>
</gene>